<gene>
    <name evidence="1" type="ORF">BCM40_01010</name>
</gene>
<accession>A0A1C7EE71</accession>
<organism evidence="1 2">
    <name type="scientific">Planococcus donghaensis</name>
    <dbReference type="NCBI Taxonomy" id="414778"/>
    <lineage>
        <taxon>Bacteria</taxon>
        <taxon>Bacillati</taxon>
        <taxon>Bacillota</taxon>
        <taxon>Bacilli</taxon>
        <taxon>Bacillales</taxon>
        <taxon>Caryophanaceae</taxon>
        <taxon>Planococcus</taxon>
    </lineage>
</organism>
<evidence type="ECO:0000313" key="1">
    <source>
        <dbReference type="EMBL" id="ANU22001.1"/>
    </source>
</evidence>
<name>A0A1C7EE71_9BACL</name>
<dbReference type="Proteomes" id="UP000092495">
    <property type="component" value="Chromosome"/>
</dbReference>
<keyword evidence="2" id="KW-1185">Reference proteome</keyword>
<sequence length="663" mass="79146">MNMKLYEIYVREQEPVNRTSPIYLELETKVIDELPKEKHQYVMKEYSRENNQLLQIGVESLEAKRISVAMGNKSIELVRSKNRPEIWYEPSKRWIENGFFIRSESRFGMNACGNFEITAFDESDKPIAKQQVVVLPKHFTFQQYQLMQKEVKSLFEVLAFNRTEEAGTILRESQIVMYPIRRLKSLLIELDPWMNKIIENPMEQLEHVRTKKVQSQIKRWDSQAIIEKTIYPYREKISVRETLKDTNLMEHGMIRGMLDMIKSRILQDKEVEESMLVNLNSDLIKRIEALSKDNNSFKKEMELRCSLIRRDIGILEQRQEDWIGCLTKVEAFLEEPIFQVTPIEKEFTHLFSSEPSYMATFDLLEEIDLLTPKIQLHEQDFIEAMMNSPHLYEVWMLLQLIHQFRRLQFDCSQVWESLVEKYTREKKINGWNCHLPSLQNQGEFWIYYEPNLRGEDNGLLKPDYLICYRRSKSDIWQVHSLDAKYKPYSDFAVEIFEYDLERSCRRYYRQINIDNTTMRSAALVHIDKQSTHWNIDSDSIYKTSHFSVLPGELGNLEIYMTRLLHYFFELEEICPSCGKVVKGVKDKHKMVYICAEEGEVWVSNKCGSRWDYHRTQDIRLMKYASLNYNNQVQNNWDVHCPICWRDYNRNILNLNLFGNRINL</sequence>
<evidence type="ECO:0008006" key="3">
    <source>
        <dbReference type="Google" id="ProtNLM"/>
    </source>
</evidence>
<dbReference type="AlphaFoldDB" id="A0A1C7EE71"/>
<evidence type="ECO:0000313" key="2">
    <source>
        <dbReference type="Proteomes" id="UP000092495"/>
    </source>
</evidence>
<protein>
    <recommendedName>
        <fullName evidence="3">DUF2357 domain-containing protein</fullName>
    </recommendedName>
</protein>
<dbReference type="KEGG" id="pdg:BCM40_01010"/>
<proteinExistence type="predicted"/>
<reference evidence="1" key="1">
    <citation type="submission" date="2016-10" db="EMBL/GenBank/DDBJ databases">
        <authorList>
            <person name="See-Too W.S."/>
        </authorList>
    </citation>
    <scope>NUCLEOTIDE SEQUENCE</scope>
    <source>
        <strain evidence="1">DSM 22276</strain>
    </source>
</reference>
<dbReference type="EMBL" id="CP016543">
    <property type="protein sequence ID" value="ANU22001.1"/>
    <property type="molecule type" value="Genomic_DNA"/>
</dbReference>